<evidence type="ECO:0000313" key="11">
    <source>
        <dbReference type="EMBL" id="EAY30906.1"/>
    </source>
</evidence>
<sequence length="289" mass="32376">MDIQAYISSGIIENYVLGATTPEENAEIERLAQEYPEIQQEIEANKHALLAYVLDFAEEPPADIRDKVLSKLDQLADEEETDDDNFAIEKEIANIQEAPSRQLFPFKTYMVAASFVLLVASFSANIYFYSQWQQTKDNLNVALLDKQMMANTLKTQTTKQSQVLDQVKEELAILKSPAIASVKLASVDGAPSCSAKIYWDTKTKYVYIDASKLPEPPKNKQYQLWYIDGKNTVDAGVFDMGKKSGHLQKLKLVPNAQAFAVTLEKMGGVPKSEGDLYALGKMENETREN</sequence>
<dbReference type="Pfam" id="PF10099">
    <property type="entry name" value="RskA_C"/>
    <property type="match status" value="1"/>
</dbReference>
<keyword evidence="12" id="KW-1185">Reference proteome</keyword>
<feature type="domain" description="Anti-sigma K factor RskA C-terminal" evidence="10">
    <location>
        <begin position="113"/>
        <end position="271"/>
    </location>
</feature>
<evidence type="ECO:0000259" key="10">
    <source>
        <dbReference type="Pfam" id="PF10099"/>
    </source>
</evidence>
<comment type="subcellular location">
    <subcellularLocation>
        <location evidence="2">Cell membrane</location>
    </subcellularLocation>
    <subcellularLocation>
        <location evidence="1">Membrane</location>
        <topology evidence="1">Single-pass membrane protein</topology>
    </subcellularLocation>
</comment>
<reference evidence="11 12" key="1">
    <citation type="submission" date="2007-01" db="EMBL/GenBank/DDBJ databases">
        <authorList>
            <person name="Haygood M."/>
            <person name="Podell S."/>
            <person name="Anderson C."/>
            <person name="Hopkinson B."/>
            <person name="Roe K."/>
            <person name="Barbeau K."/>
            <person name="Gaasterland T."/>
            <person name="Ferriera S."/>
            <person name="Johnson J."/>
            <person name="Kravitz S."/>
            <person name="Beeson K."/>
            <person name="Sutton G."/>
            <person name="Rogers Y.-H."/>
            <person name="Friedman R."/>
            <person name="Frazier M."/>
            <person name="Venter J.C."/>
        </authorList>
    </citation>
    <scope>NUCLEOTIDE SEQUENCE [LARGE SCALE GENOMIC DNA]</scope>
    <source>
        <strain evidence="11 12">ATCC 23134</strain>
    </source>
</reference>
<keyword evidence="6 9" id="KW-0472">Membrane</keyword>
<proteinExistence type="predicted"/>
<dbReference type="InterPro" id="IPR018764">
    <property type="entry name" value="RskA_C"/>
</dbReference>
<accession>A1ZFY2</accession>
<dbReference type="GO" id="GO:0006417">
    <property type="term" value="P:regulation of translation"/>
    <property type="evidence" value="ECO:0007669"/>
    <property type="project" value="TreeGrafter"/>
</dbReference>
<dbReference type="eggNOG" id="COG5343">
    <property type="taxonomic scope" value="Bacteria"/>
</dbReference>
<keyword evidence="5 9" id="KW-1133">Transmembrane helix</keyword>
<evidence type="ECO:0000313" key="12">
    <source>
        <dbReference type="Proteomes" id="UP000004095"/>
    </source>
</evidence>
<feature type="transmembrane region" description="Helical" evidence="9">
    <location>
        <begin position="109"/>
        <end position="129"/>
    </location>
</feature>
<evidence type="ECO:0000256" key="8">
    <source>
        <dbReference type="ARBA" id="ARBA00030803"/>
    </source>
</evidence>
<dbReference type="GO" id="GO:0005886">
    <property type="term" value="C:plasma membrane"/>
    <property type="evidence" value="ECO:0007669"/>
    <property type="project" value="UniProtKB-SubCell"/>
</dbReference>
<evidence type="ECO:0000256" key="1">
    <source>
        <dbReference type="ARBA" id="ARBA00004167"/>
    </source>
</evidence>
<dbReference type="OrthoDB" id="1420916at2"/>
<evidence type="ECO:0000256" key="2">
    <source>
        <dbReference type="ARBA" id="ARBA00004236"/>
    </source>
</evidence>
<evidence type="ECO:0000256" key="3">
    <source>
        <dbReference type="ARBA" id="ARBA00022475"/>
    </source>
</evidence>
<dbReference type="InterPro" id="IPR051474">
    <property type="entry name" value="Anti-sigma-K/W_factor"/>
</dbReference>
<evidence type="ECO:0000256" key="9">
    <source>
        <dbReference type="SAM" id="Phobius"/>
    </source>
</evidence>
<dbReference type="AlphaFoldDB" id="A1ZFY2"/>
<dbReference type="EMBL" id="AAWS01000005">
    <property type="protein sequence ID" value="EAY30906.1"/>
    <property type="molecule type" value="Genomic_DNA"/>
</dbReference>
<name>A1ZFY2_MICM2</name>
<dbReference type="GO" id="GO:0016989">
    <property type="term" value="F:sigma factor antagonist activity"/>
    <property type="evidence" value="ECO:0007669"/>
    <property type="project" value="TreeGrafter"/>
</dbReference>
<evidence type="ECO:0000256" key="4">
    <source>
        <dbReference type="ARBA" id="ARBA00022692"/>
    </source>
</evidence>
<dbReference type="PANTHER" id="PTHR37461:SF1">
    <property type="entry name" value="ANTI-SIGMA-K FACTOR RSKA"/>
    <property type="match status" value="1"/>
</dbReference>
<evidence type="ECO:0000256" key="7">
    <source>
        <dbReference type="ARBA" id="ARBA00029829"/>
    </source>
</evidence>
<dbReference type="Proteomes" id="UP000004095">
    <property type="component" value="Unassembled WGS sequence"/>
</dbReference>
<keyword evidence="3" id="KW-1003">Cell membrane</keyword>
<protein>
    <recommendedName>
        <fullName evidence="8">Regulator of SigK</fullName>
    </recommendedName>
    <alternativeName>
        <fullName evidence="7">Sigma-K anti-sigma factor RskA</fullName>
    </alternativeName>
</protein>
<comment type="caution">
    <text evidence="11">The sequence shown here is derived from an EMBL/GenBank/DDBJ whole genome shotgun (WGS) entry which is preliminary data.</text>
</comment>
<organism evidence="11 12">
    <name type="scientific">Microscilla marina ATCC 23134</name>
    <dbReference type="NCBI Taxonomy" id="313606"/>
    <lineage>
        <taxon>Bacteria</taxon>
        <taxon>Pseudomonadati</taxon>
        <taxon>Bacteroidota</taxon>
        <taxon>Cytophagia</taxon>
        <taxon>Cytophagales</taxon>
        <taxon>Microscillaceae</taxon>
        <taxon>Microscilla</taxon>
    </lineage>
</organism>
<evidence type="ECO:0000256" key="5">
    <source>
        <dbReference type="ARBA" id="ARBA00022989"/>
    </source>
</evidence>
<dbReference type="Gene3D" id="1.10.10.1320">
    <property type="entry name" value="Anti-sigma factor, zinc-finger domain"/>
    <property type="match status" value="1"/>
</dbReference>
<evidence type="ECO:0000256" key="6">
    <source>
        <dbReference type="ARBA" id="ARBA00023136"/>
    </source>
</evidence>
<gene>
    <name evidence="11" type="ORF">M23134_01230</name>
</gene>
<dbReference type="RefSeq" id="WP_002694618.1">
    <property type="nucleotide sequence ID" value="NZ_AAWS01000005.1"/>
</dbReference>
<dbReference type="PANTHER" id="PTHR37461">
    <property type="entry name" value="ANTI-SIGMA-K FACTOR RSKA"/>
    <property type="match status" value="1"/>
</dbReference>
<keyword evidence="4 9" id="KW-0812">Transmembrane</keyword>
<dbReference type="InterPro" id="IPR041916">
    <property type="entry name" value="Anti_sigma_zinc_sf"/>
</dbReference>